<reference evidence="11 13" key="2">
    <citation type="submission" date="2018-06" db="EMBL/GenBank/DDBJ databases">
        <authorList>
            <consortium name="Pathogen Informatics"/>
            <person name="Doyle S."/>
        </authorList>
    </citation>
    <scope>NUCLEOTIDE SEQUENCE [LARGE SCALE GENOMIC DNA]</scope>
    <source>
        <strain evidence="11 13">NCTC12388</strain>
    </source>
</reference>
<protein>
    <recommendedName>
        <fullName evidence="3">methylated-DNA--[protein]-cysteine S-methyltransferase</fullName>
        <ecNumber evidence="3">2.1.1.63</ecNumber>
    </recommendedName>
</protein>
<proteinExistence type="inferred from homology"/>
<dbReference type="Pfam" id="PF02870">
    <property type="entry name" value="Methyltransf_1N"/>
    <property type="match status" value="1"/>
</dbReference>
<gene>
    <name evidence="11" type="primary">ogt</name>
    <name evidence="10" type="ORF">Lgra_2213</name>
    <name evidence="11" type="ORF">NCTC12388_02553</name>
</gene>
<comment type="catalytic activity">
    <reaction evidence="8">
        <text>a 6-O-methyl-2'-deoxyguanosine in DNA + L-cysteinyl-[protein] = S-methyl-L-cysteinyl-[protein] + a 2'-deoxyguanosine in DNA</text>
        <dbReference type="Rhea" id="RHEA:24000"/>
        <dbReference type="Rhea" id="RHEA-COMP:10131"/>
        <dbReference type="Rhea" id="RHEA-COMP:10132"/>
        <dbReference type="Rhea" id="RHEA-COMP:11367"/>
        <dbReference type="Rhea" id="RHEA-COMP:11368"/>
        <dbReference type="ChEBI" id="CHEBI:29950"/>
        <dbReference type="ChEBI" id="CHEBI:82612"/>
        <dbReference type="ChEBI" id="CHEBI:85445"/>
        <dbReference type="ChEBI" id="CHEBI:85448"/>
        <dbReference type="EC" id="2.1.1.63"/>
    </reaction>
</comment>
<evidence type="ECO:0000313" key="13">
    <source>
        <dbReference type="Proteomes" id="UP000254476"/>
    </source>
</evidence>
<evidence type="ECO:0000313" key="11">
    <source>
        <dbReference type="EMBL" id="STX45809.1"/>
    </source>
</evidence>
<dbReference type="InterPro" id="IPR036631">
    <property type="entry name" value="MGMT_N_sf"/>
</dbReference>
<dbReference type="SUPFAM" id="SSF53155">
    <property type="entry name" value="Methylated DNA-protein cysteine methyltransferase domain"/>
    <property type="match status" value="1"/>
</dbReference>
<dbReference type="Proteomes" id="UP000254476">
    <property type="component" value="Unassembled WGS sequence"/>
</dbReference>
<dbReference type="STRING" id="45066.Lgra_2213"/>
<dbReference type="GO" id="GO:0043565">
    <property type="term" value="F:sequence-specific DNA binding"/>
    <property type="evidence" value="ECO:0007669"/>
    <property type="project" value="InterPro"/>
</dbReference>
<dbReference type="PANTHER" id="PTHR10815:SF5">
    <property type="entry name" value="METHYLATED-DNA--PROTEIN-CYSTEINE METHYLTRANSFERASE"/>
    <property type="match status" value="1"/>
</dbReference>
<sequence>MRAHTIGIAMKQIREGKIVSENLNVGYKSSSDFRDAFSKIMGTAPSHLAKYPTVLKASWIDSPLGPILAIANNDALYLLEFVDRHGLEHEIEKVKQKMKATIIPGNTPPINSIEKELQEYFAGHLKKFNTPIKRIGSPFQKMAWHALTSIPYGETRSYAEQAQAIGKPTAYRAIANANGANQLAIIVPCHRIINSSGSLGGYGGGIARKQWLIEHEKKNK</sequence>
<evidence type="ECO:0000313" key="12">
    <source>
        <dbReference type="Proteomes" id="UP000054691"/>
    </source>
</evidence>
<keyword evidence="7" id="KW-0234">DNA repair</keyword>
<dbReference type="Pfam" id="PF01035">
    <property type="entry name" value="DNA_binding_1"/>
    <property type="match status" value="1"/>
</dbReference>
<reference evidence="10 12" key="1">
    <citation type="submission" date="2015-11" db="EMBL/GenBank/DDBJ databases">
        <title>Genomic analysis of 38 Legionella species identifies large and diverse effector repertoires.</title>
        <authorList>
            <person name="Burstein D."/>
            <person name="Amaro F."/>
            <person name="Zusman T."/>
            <person name="Lifshitz Z."/>
            <person name="Cohen O."/>
            <person name="Gilbert J.A."/>
            <person name="Pupko T."/>
            <person name="Shuman H.A."/>
            <person name="Segal G."/>
        </authorList>
    </citation>
    <scope>NUCLEOTIDE SEQUENCE [LARGE SCALE GENOMIC DNA]</scope>
    <source>
        <strain evidence="10 12">Lyon 8420412</strain>
    </source>
</reference>
<evidence type="ECO:0000256" key="6">
    <source>
        <dbReference type="ARBA" id="ARBA00022763"/>
    </source>
</evidence>
<dbReference type="SUPFAM" id="SSF46767">
    <property type="entry name" value="Methylated DNA-protein cysteine methyltransferase, C-terminal domain"/>
    <property type="match status" value="1"/>
</dbReference>
<dbReference type="NCBIfam" id="TIGR00589">
    <property type="entry name" value="ogt"/>
    <property type="match status" value="1"/>
</dbReference>
<dbReference type="PANTHER" id="PTHR10815">
    <property type="entry name" value="METHYLATED-DNA--PROTEIN-CYSTEINE METHYLTRANSFERASE"/>
    <property type="match status" value="1"/>
</dbReference>
<comment type="catalytic activity">
    <reaction evidence="1">
        <text>a 4-O-methyl-thymidine in DNA + L-cysteinyl-[protein] = a thymidine in DNA + S-methyl-L-cysteinyl-[protein]</text>
        <dbReference type="Rhea" id="RHEA:53428"/>
        <dbReference type="Rhea" id="RHEA-COMP:10131"/>
        <dbReference type="Rhea" id="RHEA-COMP:10132"/>
        <dbReference type="Rhea" id="RHEA-COMP:13555"/>
        <dbReference type="Rhea" id="RHEA-COMP:13556"/>
        <dbReference type="ChEBI" id="CHEBI:29950"/>
        <dbReference type="ChEBI" id="CHEBI:82612"/>
        <dbReference type="ChEBI" id="CHEBI:137386"/>
        <dbReference type="ChEBI" id="CHEBI:137387"/>
        <dbReference type="EC" id="2.1.1.63"/>
    </reaction>
</comment>
<feature type="domain" description="HTH araC/xylS-type" evidence="9">
    <location>
        <begin position="1"/>
        <end position="51"/>
    </location>
</feature>
<evidence type="ECO:0000256" key="5">
    <source>
        <dbReference type="ARBA" id="ARBA00022679"/>
    </source>
</evidence>
<dbReference type="InterPro" id="IPR008332">
    <property type="entry name" value="MethylG_MeTrfase_N"/>
</dbReference>
<evidence type="ECO:0000256" key="3">
    <source>
        <dbReference type="ARBA" id="ARBA00011918"/>
    </source>
</evidence>
<dbReference type="GO" id="GO:0003700">
    <property type="term" value="F:DNA-binding transcription factor activity"/>
    <property type="evidence" value="ECO:0007669"/>
    <property type="project" value="InterPro"/>
</dbReference>
<comment type="similarity">
    <text evidence="2">Belongs to the MGMT family.</text>
</comment>
<name>A0A378JEE7_9GAMM</name>
<dbReference type="PROSITE" id="PS00374">
    <property type="entry name" value="MGMT"/>
    <property type="match status" value="1"/>
</dbReference>
<dbReference type="EMBL" id="UGOB01000001">
    <property type="protein sequence ID" value="STX45809.1"/>
    <property type="molecule type" value="Genomic_DNA"/>
</dbReference>
<evidence type="ECO:0000256" key="8">
    <source>
        <dbReference type="ARBA" id="ARBA00049348"/>
    </source>
</evidence>
<dbReference type="CDD" id="cd06445">
    <property type="entry name" value="ATase"/>
    <property type="match status" value="1"/>
</dbReference>
<organism evidence="11 13">
    <name type="scientific">Legionella gratiana</name>
    <dbReference type="NCBI Taxonomy" id="45066"/>
    <lineage>
        <taxon>Bacteria</taxon>
        <taxon>Pseudomonadati</taxon>
        <taxon>Pseudomonadota</taxon>
        <taxon>Gammaproteobacteria</taxon>
        <taxon>Legionellales</taxon>
        <taxon>Legionellaceae</taxon>
        <taxon>Legionella</taxon>
    </lineage>
</organism>
<dbReference type="InterPro" id="IPR036217">
    <property type="entry name" value="MethylDNA_cys_MeTrfase_DNAb"/>
</dbReference>
<evidence type="ECO:0000256" key="7">
    <source>
        <dbReference type="ARBA" id="ARBA00023204"/>
    </source>
</evidence>
<dbReference type="GO" id="GO:0003908">
    <property type="term" value="F:methylated-DNA-[protein]-cysteine S-methyltransferase activity"/>
    <property type="evidence" value="ECO:0007669"/>
    <property type="project" value="UniProtKB-EC"/>
</dbReference>
<evidence type="ECO:0000256" key="1">
    <source>
        <dbReference type="ARBA" id="ARBA00001286"/>
    </source>
</evidence>
<dbReference type="InterPro" id="IPR036388">
    <property type="entry name" value="WH-like_DNA-bd_sf"/>
</dbReference>
<keyword evidence="12" id="KW-1185">Reference proteome</keyword>
<dbReference type="Proteomes" id="UP000054691">
    <property type="component" value="Unassembled WGS sequence"/>
</dbReference>
<dbReference type="AlphaFoldDB" id="A0A378JEE7"/>
<dbReference type="PROSITE" id="PS01124">
    <property type="entry name" value="HTH_ARAC_FAMILY_2"/>
    <property type="match status" value="1"/>
</dbReference>
<keyword evidence="6" id="KW-0227">DNA damage</keyword>
<evidence type="ECO:0000259" key="9">
    <source>
        <dbReference type="PROSITE" id="PS01124"/>
    </source>
</evidence>
<keyword evidence="4 11" id="KW-0489">Methyltransferase</keyword>
<dbReference type="Gene3D" id="3.30.160.70">
    <property type="entry name" value="Methylated DNA-protein cysteine methyltransferase domain"/>
    <property type="match status" value="1"/>
</dbReference>
<accession>A0A378JEE7</accession>
<dbReference type="EMBL" id="LNYE01000023">
    <property type="protein sequence ID" value="KTD08978.1"/>
    <property type="molecule type" value="Genomic_DNA"/>
</dbReference>
<evidence type="ECO:0000256" key="4">
    <source>
        <dbReference type="ARBA" id="ARBA00022603"/>
    </source>
</evidence>
<dbReference type="Gene3D" id="1.10.10.10">
    <property type="entry name" value="Winged helix-like DNA-binding domain superfamily/Winged helix DNA-binding domain"/>
    <property type="match status" value="1"/>
</dbReference>
<evidence type="ECO:0000256" key="2">
    <source>
        <dbReference type="ARBA" id="ARBA00008711"/>
    </source>
</evidence>
<dbReference type="InterPro" id="IPR014048">
    <property type="entry name" value="MethylDNA_cys_MeTrfase_DNA-bd"/>
</dbReference>
<keyword evidence="5 11" id="KW-0808">Transferase</keyword>
<dbReference type="EC" id="2.1.1.63" evidence="3"/>
<dbReference type="InterPro" id="IPR018060">
    <property type="entry name" value="HTH_AraC"/>
</dbReference>
<evidence type="ECO:0000313" key="10">
    <source>
        <dbReference type="EMBL" id="KTD08978.1"/>
    </source>
</evidence>
<dbReference type="GO" id="GO:0006281">
    <property type="term" value="P:DNA repair"/>
    <property type="evidence" value="ECO:0007669"/>
    <property type="project" value="UniProtKB-KW"/>
</dbReference>
<dbReference type="InterPro" id="IPR001497">
    <property type="entry name" value="MethylDNA_cys_MeTrfase_AS"/>
</dbReference>
<dbReference type="GO" id="GO:0032259">
    <property type="term" value="P:methylation"/>
    <property type="evidence" value="ECO:0007669"/>
    <property type="project" value="UniProtKB-KW"/>
</dbReference>
<dbReference type="FunFam" id="1.10.10.10:FF:000214">
    <property type="entry name" value="Methylated-DNA--protein-cysteine methyltransferase"/>
    <property type="match status" value="1"/>
</dbReference>